<protein>
    <submittedName>
        <fullName evidence="1">Uncharacterized protein</fullName>
    </submittedName>
</protein>
<name>A0ABS5PHK0_9FLAO</name>
<proteinExistence type="predicted"/>
<gene>
    <name evidence="1" type="ORF">KHA90_22555</name>
</gene>
<dbReference type="Proteomes" id="UP000722625">
    <property type="component" value="Unassembled WGS sequence"/>
</dbReference>
<keyword evidence="2" id="KW-1185">Reference proteome</keyword>
<dbReference type="EMBL" id="JAGYVZ010000034">
    <property type="protein sequence ID" value="MBS7233803.1"/>
    <property type="molecule type" value="Genomic_DNA"/>
</dbReference>
<reference evidence="1 2" key="1">
    <citation type="journal article" date="2018" name="Int. J. Syst. Evol. Microbiol.">
        <title>Flavobacterium chryseum sp. nov. and Flavobacterium psychroterrae sp. nov., novel environmental bacteria isolated from Antarctica.</title>
        <authorList>
            <person name="Kralova S."/>
            <person name="Svec P."/>
            <person name="Busse H.J."/>
            <person name="Stankova E."/>
            <person name="Vaczi P."/>
            <person name="Sedlacek I."/>
        </authorList>
    </citation>
    <scope>NUCLEOTIDE SEQUENCE [LARGE SCALE GENOMIC DNA]</scope>
    <source>
        <strain evidence="1 2">CCM 8827</strain>
    </source>
</reference>
<evidence type="ECO:0000313" key="1">
    <source>
        <dbReference type="EMBL" id="MBS7233803.1"/>
    </source>
</evidence>
<evidence type="ECO:0000313" key="2">
    <source>
        <dbReference type="Proteomes" id="UP000722625"/>
    </source>
</evidence>
<sequence>MRKITLIIIISFFVLCCVDKEKNAENKIVSFKKSDTITVNSNTTAVFKWTTDLCENIGTYNPKKYSEEELKNTYDLWFTFSGIALETNSNAHYVEDIEKLNIYKLMSEYMEKKSLYNRKIVATSFWNKIKAEKLQELEDEYQLRKITIEAYSNPLVLLNNKYTEYCSEYANVLSGNDTIQLLKSWYKLIEQEKSKNGSPEKFMERFHEKYYSKDRLIYAKIELMTYGWWNCGNSKIKRVNNDGTLEREFNRLFIDVKTECDEP</sequence>
<accession>A0ABS5PHK0</accession>
<dbReference type="RefSeq" id="WP_213307023.1">
    <property type="nucleotide sequence ID" value="NZ_JAGYVZ010000034.1"/>
</dbReference>
<comment type="caution">
    <text evidence="1">The sequence shown here is derived from an EMBL/GenBank/DDBJ whole genome shotgun (WGS) entry which is preliminary data.</text>
</comment>
<organism evidence="1 2">
    <name type="scientific">Flavobacterium psychroterrae</name>
    <dbReference type="NCBI Taxonomy" id="2133767"/>
    <lineage>
        <taxon>Bacteria</taxon>
        <taxon>Pseudomonadati</taxon>
        <taxon>Bacteroidota</taxon>
        <taxon>Flavobacteriia</taxon>
        <taxon>Flavobacteriales</taxon>
        <taxon>Flavobacteriaceae</taxon>
        <taxon>Flavobacterium</taxon>
    </lineage>
</organism>